<gene>
    <name evidence="3" type="ORF">C2S53_010967</name>
</gene>
<evidence type="ECO:0000313" key="4">
    <source>
        <dbReference type="Proteomes" id="UP001190926"/>
    </source>
</evidence>
<name>A0AAD4JCI9_PERFH</name>
<dbReference type="EMBL" id="SDAM02000091">
    <property type="protein sequence ID" value="KAH6831314.1"/>
    <property type="molecule type" value="Genomic_DNA"/>
</dbReference>
<dbReference type="PANTHER" id="PTHR31479">
    <property type="entry name" value="ALPHA/BETA-HYDROLASES SUPERFAMILY PROTEIN"/>
    <property type="match status" value="1"/>
</dbReference>
<dbReference type="SUPFAM" id="SSF53474">
    <property type="entry name" value="alpha/beta-Hydrolases"/>
    <property type="match status" value="1"/>
</dbReference>
<keyword evidence="4" id="KW-1185">Reference proteome</keyword>
<feature type="domain" description="Fungal lipase-type" evidence="2">
    <location>
        <begin position="112"/>
        <end position="189"/>
    </location>
</feature>
<reference evidence="3 4" key="1">
    <citation type="journal article" date="2021" name="Nat. Commun.">
        <title>Incipient diploidization of the medicinal plant Perilla within 10,000 years.</title>
        <authorList>
            <person name="Zhang Y."/>
            <person name="Shen Q."/>
            <person name="Leng L."/>
            <person name="Zhang D."/>
            <person name="Chen S."/>
            <person name="Shi Y."/>
            <person name="Ning Z."/>
            <person name="Chen S."/>
        </authorList>
    </citation>
    <scope>NUCLEOTIDE SEQUENCE [LARGE SCALE GENOMIC DNA]</scope>
    <source>
        <strain evidence="4">cv. PC099</strain>
    </source>
</reference>
<organism evidence="3 4">
    <name type="scientific">Perilla frutescens var. hirtella</name>
    <name type="common">Perilla citriodora</name>
    <name type="synonym">Perilla setoyensis</name>
    <dbReference type="NCBI Taxonomy" id="608512"/>
    <lineage>
        <taxon>Eukaryota</taxon>
        <taxon>Viridiplantae</taxon>
        <taxon>Streptophyta</taxon>
        <taxon>Embryophyta</taxon>
        <taxon>Tracheophyta</taxon>
        <taxon>Spermatophyta</taxon>
        <taxon>Magnoliopsida</taxon>
        <taxon>eudicotyledons</taxon>
        <taxon>Gunneridae</taxon>
        <taxon>Pentapetalae</taxon>
        <taxon>asterids</taxon>
        <taxon>lamiids</taxon>
        <taxon>Lamiales</taxon>
        <taxon>Lamiaceae</taxon>
        <taxon>Nepetoideae</taxon>
        <taxon>Elsholtzieae</taxon>
        <taxon>Perilla</taxon>
    </lineage>
</organism>
<evidence type="ECO:0000256" key="1">
    <source>
        <dbReference type="ARBA" id="ARBA00022801"/>
    </source>
</evidence>
<dbReference type="InterPro" id="IPR002921">
    <property type="entry name" value="Fungal_lipase-type"/>
</dbReference>
<sequence>MAADTKHIFSKSGPSYLSSAGVNWDDEHHKRSVLASLVKGVYVRDHDRRKNRQGHQALAPPWWKSFHFSLVDDLIDKHDDSYFGAVYEHEHHRSSESIGSPSPRPRPPRYVIAFRGTVKKSVNLKQDIKLNLLSAMNLLQKTSRFKKGFESALELVHRNGKDDVWLAGHSLGSGLALLVGRKMVTDYEAHLETYLFNPPFYSLSTGLLATHMPKLGHAIKVVKSFLKAGLAAAVDGDGDPIIALSTWIPNLFINTSDPICSPFIRYFEHREYMESRGLGGIERVATVSSIRTMMLFAAGVEGCEALRLVPSAYLTVNVARSNDFKEAHGITQWWRPDVQFNCKLHRYE</sequence>
<dbReference type="Proteomes" id="UP001190926">
    <property type="component" value="Unassembled WGS sequence"/>
</dbReference>
<evidence type="ECO:0000259" key="2">
    <source>
        <dbReference type="Pfam" id="PF01764"/>
    </source>
</evidence>
<dbReference type="PANTHER" id="PTHR31479:SF4">
    <property type="entry name" value="FUNGAL LIPASE-LIKE DOMAIN-CONTAINING PROTEIN"/>
    <property type="match status" value="1"/>
</dbReference>
<comment type="caution">
    <text evidence="3">The sequence shown here is derived from an EMBL/GenBank/DDBJ whole genome shotgun (WGS) entry which is preliminary data.</text>
</comment>
<dbReference type="InterPro" id="IPR029058">
    <property type="entry name" value="AB_hydrolase_fold"/>
</dbReference>
<accession>A0AAD4JCI9</accession>
<dbReference type="GO" id="GO:0006629">
    <property type="term" value="P:lipid metabolic process"/>
    <property type="evidence" value="ECO:0007669"/>
    <property type="project" value="InterPro"/>
</dbReference>
<keyword evidence="1" id="KW-0378">Hydrolase</keyword>
<proteinExistence type="predicted"/>
<dbReference type="Gene3D" id="3.40.50.1820">
    <property type="entry name" value="alpha/beta hydrolase"/>
    <property type="match status" value="1"/>
</dbReference>
<dbReference type="GO" id="GO:0016787">
    <property type="term" value="F:hydrolase activity"/>
    <property type="evidence" value="ECO:0007669"/>
    <property type="project" value="UniProtKB-KW"/>
</dbReference>
<dbReference type="Pfam" id="PF01764">
    <property type="entry name" value="Lipase_3"/>
    <property type="match status" value="1"/>
</dbReference>
<evidence type="ECO:0000313" key="3">
    <source>
        <dbReference type="EMBL" id="KAH6831314.1"/>
    </source>
</evidence>
<dbReference type="AlphaFoldDB" id="A0AAD4JCI9"/>
<protein>
    <recommendedName>
        <fullName evidence="2">Fungal lipase-type domain-containing protein</fullName>
    </recommendedName>
</protein>